<keyword evidence="1" id="KW-0175">Coiled coil</keyword>
<keyword evidence="3" id="KW-1185">Reference proteome</keyword>
<sequence>MTIIGFVWYWNSQDRSVNPNPNYEQTIKELEQQNDSLLAINQGLQEQIAEQLEKQEGIKEELKKRNKDLEQLKYRKSEKIRAIGNYDNDELYRFFAEFKTDSLHHSE</sequence>
<dbReference type="EMBL" id="CP025938">
    <property type="protein sequence ID" value="AUS04935.1"/>
    <property type="molecule type" value="Genomic_DNA"/>
</dbReference>
<organism evidence="2 3">
    <name type="scientific">Pseudotamlana carrageenivorans</name>
    <dbReference type="NCBI Taxonomy" id="2069432"/>
    <lineage>
        <taxon>Bacteria</taxon>
        <taxon>Pseudomonadati</taxon>
        <taxon>Bacteroidota</taxon>
        <taxon>Flavobacteriia</taxon>
        <taxon>Flavobacteriales</taxon>
        <taxon>Flavobacteriaceae</taxon>
        <taxon>Pseudotamlana</taxon>
    </lineage>
</organism>
<protein>
    <submittedName>
        <fullName evidence="2">Uncharacterized protein</fullName>
    </submittedName>
</protein>
<dbReference type="AlphaFoldDB" id="A0A2I7SGC3"/>
<evidence type="ECO:0000313" key="3">
    <source>
        <dbReference type="Proteomes" id="UP000236592"/>
    </source>
</evidence>
<dbReference type="KEGG" id="taj:C1A40_05375"/>
<evidence type="ECO:0000313" key="2">
    <source>
        <dbReference type="EMBL" id="AUS04935.1"/>
    </source>
</evidence>
<reference evidence="3" key="1">
    <citation type="submission" date="2018-01" db="EMBL/GenBank/DDBJ databases">
        <title>Complete genome of Tamlana sp. UJ94.</title>
        <authorList>
            <person name="Jung J."/>
            <person name="Chung D."/>
            <person name="Bae S.S."/>
            <person name="Baek K."/>
        </authorList>
    </citation>
    <scope>NUCLEOTIDE SEQUENCE [LARGE SCALE GENOMIC DNA]</scope>
    <source>
        <strain evidence="3">UJ94</strain>
    </source>
</reference>
<feature type="coiled-coil region" evidence="1">
    <location>
        <begin position="20"/>
        <end position="79"/>
    </location>
</feature>
<proteinExistence type="predicted"/>
<accession>A0A2I7SGC3</accession>
<evidence type="ECO:0000256" key="1">
    <source>
        <dbReference type="SAM" id="Coils"/>
    </source>
</evidence>
<dbReference type="Proteomes" id="UP000236592">
    <property type="component" value="Chromosome"/>
</dbReference>
<name>A0A2I7SGC3_9FLAO</name>
<gene>
    <name evidence="2" type="ORF">C1A40_05375</name>
</gene>